<evidence type="ECO:0000313" key="2">
    <source>
        <dbReference type="Proteomes" id="UP000439780"/>
    </source>
</evidence>
<dbReference type="RefSeq" id="WP_160751581.1">
    <property type="nucleotide sequence ID" value="NZ_WTYA01000001.1"/>
</dbReference>
<accession>A0A845AC68</accession>
<reference evidence="1 2" key="1">
    <citation type="submission" date="2019-12" db="EMBL/GenBank/DDBJ databases">
        <title>Genomic-based taxomic classification of the family Erythrobacteraceae.</title>
        <authorList>
            <person name="Xu L."/>
        </authorList>
    </citation>
    <scope>NUCLEOTIDE SEQUENCE [LARGE SCALE GENOMIC DNA]</scope>
    <source>
        <strain evidence="1 2">KEMB 9005-328</strain>
    </source>
</reference>
<dbReference type="EMBL" id="WTYA01000001">
    <property type="protein sequence ID" value="MXP27274.1"/>
    <property type="molecule type" value="Genomic_DNA"/>
</dbReference>
<sequence>MAEWLVEQGIGEHRAIRLAGERITHARIHLLGTLSAGTVIDAKLISRTAGGPRGLAQTSTGEEILVDRLPKAASEGAQLRIVIHRAPIAERGRLKLAQGRPTDAEPYQPSLADTLASGGNHVRIVRRFPACDWDELIGEALDLRTEFAGGCLLFAPTPALTAIDIDGALSPRMMTPVGIPALADALHRFDVGGSIAVDFPTLADKADRKALDEALDQVLVGWPHERTAINGFGLVQIVARLERPSLLQLASWQRGRMVWHRLLRRAEGLNGAGIIELAIAPALKSFARPDDIEALARRSGLRIRLREDTGLAFTAPHAQLVVDG</sequence>
<comment type="caution">
    <text evidence="1">The sequence shown here is derived from an EMBL/GenBank/DDBJ whole genome shotgun (WGS) entry which is preliminary data.</text>
</comment>
<evidence type="ECO:0000313" key="1">
    <source>
        <dbReference type="EMBL" id="MXP27274.1"/>
    </source>
</evidence>
<organism evidence="1 2">
    <name type="scientific">Qipengyuania algicida</name>
    <dbReference type="NCBI Taxonomy" id="1836209"/>
    <lineage>
        <taxon>Bacteria</taxon>
        <taxon>Pseudomonadati</taxon>
        <taxon>Pseudomonadota</taxon>
        <taxon>Alphaproteobacteria</taxon>
        <taxon>Sphingomonadales</taxon>
        <taxon>Erythrobacteraceae</taxon>
        <taxon>Qipengyuania</taxon>
    </lineage>
</organism>
<dbReference type="AlphaFoldDB" id="A0A845AC68"/>
<dbReference type="OrthoDB" id="7403919at2"/>
<name>A0A845AC68_9SPHN</name>
<gene>
    <name evidence="1" type="ORF">GRI58_00360</name>
</gene>
<proteinExistence type="predicted"/>
<keyword evidence="2" id="KW-1185">Reference proteome</keyword>
<dbReference type="Proteomes" id="UP000439780">
    <property type="component" value="Unassembled WGS sequence"/>
</dbReference>
<protein>
    <submittedName>
        <fullName evidence="1">Ribonuclease</fullName>
    </submittedName>
</protein>